<comment type="caution">
    <text evidence="3">The sequence shown here is derived from an EMBL/GenBank/DDBJ whole genome shotgun (WGS) entry which is preliminary data.</text>
</comment>
<gene>
    <name evidence="3" type="ORF">NP233_g3342</name>
</gene>
<feature type="transmembrane region" description="Helical" evidence="1">
    <location>
        <begin position="397"/>
        <end position="419"/>
    </location>
</feature>
<feature type="chain" id="PRO_5042240102" evidence="2">
    <location>
        <begin position="20"/>
        <end position="444"/>
    </location>
</feature>
<dbReference type="AlphaFoldDB" id="A0AAD5W352"/>
<proteinExistence type="predicted"/>
<reference evidence="3" key="1">
    <citation type="submission" date="2022-07" db="EMBL/GenBank/DDBJ databases">
        <title>Genome Sequence of Leucocoprinus birnbaumii.</title>
        <authorList>
            <person name="Buettner E."/>
        </authorList>
    </citation>
    <scope>NUCLEOTIDE SEQUENCE</scope>
    <source>
        <strain evidence="3">VT141</strain>
    </source>
</reference>
<evidence type="ECO:0000313" key="3">
    <source>
        <dbReference type="EMBL" id="KAJ3572056.1"/>
    </source>
</evidence>
<keyword evidence="4" id="KW-1185">Reference proteome</keyword>
<evidence type="ECO:0000313" key="4">
    <source>
        <dbReference type="Proteomes" id="UP001213000"/>
    </source>
</evidence>
<evidence type="ECO:0000256" key="1">
    <source>
        <dbReference type="SAM" id="Phobius"/>
    </source>
</evidence>
<keyword evidence="1" id="KW-0812">Transmembrane</keyword>
<dbReference type="EMBL" id="JANIEX010000158">
    <property type="protein sequence ID" value="KAJ3572056.1"/>
    <property type="molecule type" value="Genomic_DNA"/>
</dbReference>
<accession>A0AAD5W352</accession>
<dbReference type="Proteomes" id="UP001213000">
    <property type="component" value="Unassembled WGS sequence"/>
</dbReference>
<protein>
    <submittedName>
        <fullName evidence="3">Uncharacterized protein</fullName>
    </submittedName>
</protein>
<feature type="signal peptide" evidence="2">
    <location>
        <begin position="1"/>
        <end position="19"/>
    </location>
</feature>
<keyword evidence="1" id="KW-0472">Membrane</keyword>
<name>A0AAD5W352_9AGAR</name>
<keyword evidence="2" id="KW-0732">Signal</keyword>
<sequence length="444" mass="47705">MAFITTLLLMALNSLGPSAITVDTIIVPRFTKIPVGNLTLSDDLFTSGISQTSPNIPPTFTLDTSSKSDAAIKRANIATRLEVMENGSFGFRTKSANTLIPWPSQDLLSTNETITYKSDVVTYHFNCSWEPVIPSPKFERVWEAGNRHYALYLADSAVARRDIIPPAILSLIPLDEVVILSLLNDSAKTPPLPLNTSSTPLTAFLVAGSNTSVHDPQLLPLVLNMDNLPTEILNNTIGGNATIAALMCDPQLKLQPASIKLLQGSLEVVELHAELPLVGNIMPVAADRIFQLSLASVAAFNAQFGVLNEPSVNDILSILLTNGTGALTAMGLDREVTPLSLDKINSNLDALLMSSSKAYLSGYSGIANNSIFPSFQTIDTEAVGQLERLALGGSKPFLIALAALVGIIASFSLLIAVVVRHDQLRTFDLKNIFEVTGVYQHQKD</sequence>
<organism evidence="3 4">
    <name type="scientific">Leucocoprinus birnbaumii</name>
    <dbReference type="NCBI Taxonomy" id="56174"/>
    <lineage>
        <taxon>Eukaryota</taxon>
        <taxon>Fungi</taxon>
        <taxon>Dikarya</taxon>
        <taxon>Basidiomycota</taxon>
        <taxon>Agaricomycotina</taxon>
        <taxon>Agaricomycetes</taxon>
        <taxon>Agaricomycetidae</taxon>
        <taxon>Agaricales</taxon>
        <taxon>Agaricineae</taxon>
        <taxon>Agaricaceae</taxon>
        <taxon>Leucocoprinus</taxon>
    </lineage>
</organism>
<evidence type="ECO:0000256" key="2">
    <source>
        <dbReference type="SAM" id="SignalP"/>
    </source>
</evidence>
<keyword evidence="1" id="KW-1133">Transmembrane helix</keyword>